<keyword evidence="4" id="KW-0804">Transcription</keyword>
<dbReference type="Gene3D" id="1.10.10.10">
    <property type="entry name" value="Winged helix-like DNA-binding domain superfamily/Winged helix DNA-binding domain"/>
    <property type="match status" value="1"/>
</dbReference>
<dbReference type="InterPro" id="IPR011006">
    <property type="entry name" value="CheY-like_superfamily"/>
</dbReference>
<evidence type="ECO:0000256" key="1">
    <source>
        <dbReference type="ARBA" id="ARBA00022679"/>
    </source>
</evidence>
<dbReference type="Pfam" id="PF13185">
    <property type="entry name" value="GAF_2"/>
    <property type="match status" value="1"/>
</dbReference>
<keyword evidence="1" id="KW-0808">Transferase</keyword>
<protein>
    <recommendedName>
        <fullName evidence="5">ANTAR domain-containing protein</fullName>
    </recommendedName>
</protein>
<name>A0A3G8JNU8_9ACTN</name>
<dbReference type="AlphaFoldDB" id="A0A3G8JNU8"/>
<dbReference type="Proteomes" id="UP000271469">
    <property type="component" value="Chromosome"/>
</dbReference>
<reference evidence="6 7" key="1">
    <citation type="submission" date="2018-11" db="EMBL/GenBank/DDBJ databases">
        <title>Gordonia insulae sp. nov., isolated from an island soil.</title>
        <authorList>
            <person name="Kim Y.S."/>
            <person name="Kim S.B."/>
        </authorList>
    </citation>
    <scope>NUCLEOTIDE SEQUENCE [LARGE SCALE GENOMIC DNA]</scope>
    <source>
        <strain evidence="6 7">MMS17-SY073</strain>
    </source>
</reference>
<feature type="domain" description="ANTAR" evidence="5">
    <location>
        <begin position="162"/>
        <end position="223"/>
    </location>
</feature>
<dbReference type="EMBL" id="CP033972">
    <property type="protein sequence ID" value="AZG46325.1"/>
    <property type="molecule type" value="Genomic_DNA"/>
</dbReference>
<dbReference type="SMART" id="SM01012">
    <property type="entry name" value="ANTAR"/>
    <property type="match status" value="1"/>
</dbReference>
<dbReference type="InterPro" id="IPR005561">
    <property type="entry name" value="ANTAR"/>
</dbReference>
<dbReference type="KEGG" id="gom:D7316_02926"/>
<accession>A0A3G8JNU8</accession>
<organism evidence="6 7">
    <name type="scientific">Gordonia insulae</name>
    <dbReference type="NCBI Taxonomy" id="2420509"/>
    <lineage>
        <taxon>Bacteria</taxon>
        <taxon>Bacillati</taxon>
        <taxon>Actinomycetota</taxon>
        <taxon>Actinomycetes</taxon>
        <taxon>Mycobacteriales</taxon>
        <taxon>Gordoniaceae</taxon>
        <taxon>Gordonia</taxon>
    </lineage>
</organism>
<evidence type="ECO:0000313" key="7">
    <source>
        <dbReference type="Proteomes" id="UP000271469"/>
    </source>
</evidence>
<evidence type="ECO:0000259" key="5">
    <source>
        <dbReference type="PROSITE" id="PS50921"/>
    </source>
</evidence>
<dbReference type="OrthoDB" id="4629915at2"/>
<dbReference type="Gene3D" id="3.30.450.40">
    <property type="match status" value="1"/>
</dbReference>
<keyword evidence="7" id="KW-1185">Reference proteome</keyword>
<dbReference type="InterPro" id="IPR029016">
    <property type="entry name" value="GAF-like_dom_sf"/>
</dbReference>
<evidence type="ECO:0000256" key="2">
    <source>
        <dbReference type="ARBA" id="ARBA00022777"/>
    </source>
</evidence>
<dbReference type="InterPro" id="IPR003018">
    <property type="entry name" value="GAF"/>
</dbReference>
<dbReference type="SUPFAM" id="SSF55781">
    <property type="entry name" value="GAF domain-like"/>
    <property type="match status" value="1"/>
</dbReference>
<sequence length="226" mass="24906">MDVHREIAELARKMHAIPERDDSGIDRVMETITFGSVEHVPGARWASVLLIDKKKSFDTVAPTDPVMVTLDQLQKQTGQGPCVDAAWDQSVVHVDDIAADPRWPELSARTIAETPARSSLSFQLFNHRGAMGALNLFSDEIGAFDSESVEIGLVFATHAAIAVFRTRQQSDFQSALATRDVIGQAKGMIMERFKVDAVQSFEMLRQLSQESNTPLADVARRIIEAG</sequence>
<proteinExistence type="predicted"/>
<dbReference type="PIRSF" id="PIRSF036625">
    <property type="entry name" value="GAF_ANTAR"/>
    <property type="match status" value="1"/>
</dbReference>
<evidence type="ECO:0000313" key="6">
    <source>
        <dbReference type="EMBL" id="AZG46325.1"/>
    </source>
</evidence>
<dbReference type="InterPro" id="IPR012074">
    <property type="entry name" value="GAF_ANTAR"/>
</dbReference>
<dbReference type="RefSeq" id="WP_124708855.1">
    <property type="nucleotide sequence ID" value="NZ_CP033972.1"/>
</dbReference>
<dbReference type="PROSITE" id="PS50921">
    <property type="entry name" value="ANTAR"/>
    <property type="match status" value="1"/>
</dbReference>
<dbReference type="GO" id="GO:0016301">
    <property type="term" value="F:kinase activity"/>
    <property type="evidence" value="ECO:0007669"/>
    <property type="project" value="UniProtKB-KW"/>
</dbReference>
<gene>
    <name evidence="6" type="ORF">D7316_02926</name>
</gene>
<evidence type="ECO:0000256" key="3">
    <source>
        <dbReference type="ARBA" id="ARBA00023015"/>
    </source>
</evidence>
<dbReference type="InterPro" id="IPR036388">
    <property type="entry name" value="WH-like_DNA-bd_sf"/>
</dbReference>
<keyword evidence="3" id="KW-0805">Transcription regulation</keyword>
<dbReference type="SUPFAM" id="SSF52172">
    <property type="entry name" value="CheY-like"/>
    <property type="match status" value="1"/>
</dbReference>
<keyword evidence="2" id="KW-0418">Kinase</keyword>
<dbReference type="GO" id="GO:0003723">
    <property type="term" value="F:RNA binding"/>
    <property type="evidence" value="ECO:0007669"/>
    <property type="project" value="InterPro"/>
</dbReference>
<dbReference type="Pfam" id="PF03861">
    <property type="entry name" value="ANTAR"/>
    <property type="match status" value="1"/>
</dbReference>
<evidence type="ECO:0000256" key="4">
    <source>
        <dbReference type="ARBA" id="ARBA00023163"/>
    </source>
</evidence>